<organism evidence="10 11">
    <name type="scientific">Nocardia terpenica</name>
    <dbReference type="NCBI Taxonomy" id="455432"/>
    <lineage>
        <taxon>Bacteria</taxon>
        <taxon>Bacillati</taxon>
        <taxon>Actinomycetota</taxon>
        <taxon>Actinomycetes</taxon>
        <taxon>Mycobacteriales</taxon>
        <taxon>Nocardiaceae</taxon>
        <taxon>Nocardia</taxon>
    </lineage>
</organism>
<evidence type="ECO:0000256" key="3">
    <source>
        <dbReference type="ARBA" id="ARBA00022723"/>
    </source>
</evidence>
<dbReference type="STRING" id="455432.AWN90_00770"/>
<keyword evidence="3 8" id="KW-0479">Metal-binding</keyword>
<evidence type="ECO:0000256" key="1">
    <source>
        <dbReference type="ARBA" id="ARBA00001927"/>
    </source>
</evidence>
<dbReference type="PROSITE" id="PS51379">
    <property type="entry name" value="4FE4S_FER_2"/>
    <property type="match status" value="1"/>
</dbReference>
<dbReference type="Pfam" id="PF13370">
    <property type="entry name" value="Fer4_13"/>
    <property type="match status" value="1"/>
</dbReference>
<keyword evidence="2 8" id="KW-0813">Transport</keyword>
<keyword evidence="4 8" id="KW-0249">Electron transport</keyword>
<evidence type="ECO:0000256" key="4">
    <source>
        <dbReference type="ARBA" id="ARBA00022982"/>
    </source>
</evidence>
<dbReference type="InterPro" id="IPR017896">
    <property type="entry name" value="4Fe4S_Fe-S-bd"/>
</dbReference>
<dbReference type="SUPFAM" id="SSF54862">
    <property type="entry name" value="4Fe-4S ferredoxins"/>
    <property type="match status" value="1"/>
</dbReference>
<dbReference type="GO" id="GO:0009055">
    <property type="term" value="F:electron transfer activity"/>
    <property type="evidence" value="ECO:0007669"/>
    <property type="project" value="UniProtKB-UniRule"/>
</dbReference>
<evidence type="ECO:0000256" key="7">
    <source>
        <dbReference type="ARBA" id="ARBA00023291"/>
    </source>
</evidence>
<reference evidence="10 11" key="1">
    <citation type="submission" date="2016-04" db="EMBL/GenBank/DDBJ databases">
        <authorList>
            <person name="Evans L.H."/>
            <person name="Alamgir A."/>
            <person name="Owens N."/>
            <person name="Weber N.D."/>
            <person name="Virtaneva K."/>
            <person name="Barbian K."/>
            <person name="Babar A."/>
            <person name="Rosenke K."/>
        </authorList>
    </citation>
    <scope>NUCLEOTIDE SEQUENCE [LARGE SCALE GENOMIC DNA]</scope>
    <source>
        <strain evidence="10 11">IFM 0406</strain>
    </source>
</reference>
<evidence type="ECO:0000256" key="5">
    <source>
        <dbReference type="ARBA" id="ARBA00023004"/>
    </source>
</evidence>
<dbReference type="OrthoDB" id="3215519at2"/>
<dbReference type="Proteomes" id="UP000076512">
    <property type="component" value="Unassembled WGS sequence"/>
</dbReference>
<keyword evidence="7" id="KW-0003">3Fe-4S</keyword>
<gene>
    <name evidence="10" type="ORF">AWN90_00770</name>
</gene>
<evidence type="ECO:0000259" key="9">
    <source>
        <dbReference type="PROSITE" id="PS51379"/>
    </source>
</evidence>
<dbReference type="PRINTS" id="PR00352">
    <property type="entry name" value="3FE4SFRDOXIN"/>
</dbReference>
<sequence>MRISVDRERCIGSGMCALTAPEIFDQDDDEGKVKLLDPQPQHCHAEVREAAVVCPSGAIEVEE</sequence>
<dbReference type="PANTHER" id="PTHR36923:SF3">
    <property type="entry name" value="FERREDOXIN"/>
    <property type="match status" value="1"/>
</dbReference>
<evidence type="ECO:0000256" key="8">
    <source>
        <dbReference type="RuleBase" id="RU368020"/>
    </source>
</evidence>
<evidence type="ECO:0000313" key="10">
    <source>
        <dbReference type="EMBL" id="KZM71344.1"/>
    </source>
</evidence>
<comment type="cofactor">
    <cofactor evidence="1">
        <name>[3Fe-4S] cluster</name>
        <dbReference type="ChEBI" id="CHEBI:21137"/>
    </cofactor>
</comment>
<evidence type="ECO:0000256" key="2">
    <source>
        <dbReference type="ARBA" id="ARBA00022448"/>
    </source>
</evidence>
<evidence type="ECO:0000313" key="11">
    <source>
        <dbReference type="Proteomes" id="UP000076512"/>
    </source>
</evidence>
<keyword evidence="6 8" id="KW-0411">Iron-sulfur</keyword>
<keyword evidence="11" id="KW-1185">Reference proteome</keyword>
<accession>A0A164KFI7</accession>
<dbReference type="GO" id="GO:0005506">
    <property type="term" value="F:iron ion binding"/>
    <property type="evidence" value="ECO:0007669"/>
    <property type="project" value="UniProtKB-UniRule"/>
</dbReference>
<dbReference type="InterPro" id="IPR051269">
    <property type="entry name" value="Fe-S_cluster_ET"/>
</dbReference>
<dbReference type="GO" id="GO:0051538">
    <property type="term" value="F:3 iron, 4 sulfur cluster binding"/>
    <property type="evidence" value="ECO:0007669"/>
    <property type="project" value="UniProtKB-KW"/>
</dbReference>
<keyword evidence="5 8" id="KW-0408">Iron</keyword>
<protein>
    <recommendedName>
        <fullName evidence="8">Ferredoxin</fullName>
    </recommendedName>
</protein>
<comment type="function">
    <text evidence="8">Ferredoxins are iron-sulfur proteins that transfer electrons in a wide variety of metabolic reactions.</text>
</comment>
<dbReference type="AlphaFoldDB" id="A0A164KFI7"/>
<dbReference type="EMBL" id="LWGR01000012">
    <property type="protein sequence ID" value="KZM71344.1"/>
    <property type="molecule type" value="Genomic_DNA"/>
</dbReference>
<name>A0A164KFI7_9NOCA</name>
<dbReference type="InterPro" id="IPR001080">
    <property type="entry name" value="3Fe4S_ferredoxin"/>
</dbReference>
<feature type="domain" description="4Fe-4S ferredoxin-type" evidence="9">
    <location>
        <begin position="1"/>
        <end position="29"/>
    </location>
</feature>
<evidence type="ECO:0000256" key="6">
    <source>
        <dbReference type="ARBA" id="ARBA00023014"/>
    </source>
</evidence>
<comment type="caution">
    <text evidence="10">The sequence shown here is derived from an EMBL/GenBank/DDBJ whole genome shotgun (WGS) entry which is preliminary data.</text>
</comment>
<proteinExistence type="predicted"/>
<dbReference type="PANTHER" id="PTHR36923">
    <property type="entry name" value="FERREDOXIN"/>
    <property type="match status" value="1"/>
</dbReference>
<dbReference type="Gene3D" id="3.30.70.20">
    <property type="match status" value="1"/>
</dbReference>
<dbReference type="RefSeq" id="WP_067576757.1">
    <property type="nucleotide sequence ID" value="NZ_JABMCZ010000003.1"/>
</dbReference>